<dbReference type="EMBL" id="JAGZSV010000001">
    <property type="protein sequence ID" value="MBS6939895.1"/>
    <property type="molecule type" value="Genomic_DNA"/>
</dbReference>
<evidence type="ECO:0000259" key="7">
    <source>
        <dbReference type="PROSITE" id="PS51383"/>
    </source>
</evidence>
<comment type="caution">
    <text evidence="8">The sequence shown here is derived from an EMBL/GenBank/DDBJ whole genome shotgun (WGS) entry which is preliminary data.</text>
</comment>
<proteinExistence type="inferred from homology"/>
<dbReference type="GO" id="GO:0052855">
    <property type="term" value="F:ADP-dependent NAD(P)H-hydrate dehydratase activity"/>
    <property type="evidence" value="ECO:0007669"/>
    <property type="project" value="UniProtKB-UniRule"/>
</dbReference>
<accession>A0A943UXH0</accession>
<comment type="similarity">
    <text evidence="6">Belongs to the NnrD/CARKD family.</text>
</comment>
<evidence type="ECO:0000313" key="8">
    <source>
        <dbReference type="EMBL" id="MBS6939895.1"/>
    </source>
</evidence>
<protein>
    <recommendedName>
        <fullName evidence="6">ADP-dependent (S)-NAD(P)H-hydrate dehydratase</fullName>
        <ecNumber evidence="6">4.2.1.136</ecNumber>
    </recommendedName>
    <alternativeName>
        <fullName evidence="6">ADP-dependent NAD(P)HX dehydratase</fullName>
    </alternativeName>
</protein>
<dbReference type="PANTHER" id="PTHR12592">
    <property type="entry name" value="ATP-DEPENDENT (S)-NAD(P)H-HYDRATE DEHYDRATASE FAMILY MEMBER"/>
    <property type="match status" value="1"/>
</dbReference>
<dbReference type="Pfam" id="PF01256">
    <property type="entry name" value="Carb_kinase"/>
    <property type="match status" value="1"/>
</dbReference>
<evidence type="ECO:0000256" key="4">
    <source>
        <dbReference type="ARBA" id="ARBA00023027"/>
    </source>
</evidence>
<dbReference type="Gene3D" id="3.40.1190.20">
    <property type="match status" value="1"/>
</dbReference>
<comment type="cofactor">
    <cofactor evidence="6">
        <name>Mg(2+)</name>
        <dbReference type="ChEBI" id="CHEBI:18420"/>
    </cofactor>
</comment>
<dbReference type="GO" id="GO:0046496">
    <property type="term" value="P:nicotinamide nucleotide metabolic process"/>
    <property type="evidence" value="ECO:0007669"/>
    <property type="project" value="UniProtKB-UniRule"/>
</dbReference>
<comment type="subunit">
    <text evidence="6">Homotetramer.</text>
</comment>
<dbReference type="Proteomes" id="UP000727506">
    <property type="component" value="Unassembled WGS sequence"/>
</dbReference>
<feature type="binding site" evidence="6">
    <location>
        <position position="235"/>
    </location>
    <ligand>
        <name>AMP</name>
        <dbReference type="ChEBI" id="CHEBI:456215"/>
    </ligand>
</feature>
<dbReference type="SUPFAM" id="SSF53613">
    <property type="entry name" value="Ribokinase-like"/>
    <property type="match status" value="1"/>
</dbReference>
<name>A0A943UXH0_9ACTN</name>
<feature type="binding site" evidence="6">
    <location>
        <position position="103"/>
    </location>
    <ligand>
        <name>(6S)-NADPHX</name>
        <dbReference type="ChEBI" id="CHEBI:64076"/>
    </ligand>
</feature>
<dbReference type="GO" id="GO:0005524">
    <property type="term" value="F:ATP binding"/>
    <property type="evidence" value="ECO:0007669"/>
    <property type="project" value="UniProtKB-KW"/>
</dbReference>
<comment type="catalytic activity">
    <reaction evidence="6">
        <text>(6S)-NADHX + ADP = AMP + phosphate + NADH + H(+)</text>
        <dbReference type="Rhea" id="RHEA:32223"/>
        <dbReference type="ChEBI" id="CHEBI:15378"/>
        <dbReference type="ChEBI" id="CHEBI:43474"/>
        <dbReference type="ChEBI" id="CHEBI:57945"/>
        <dbReference type="ChEBI" id="CHEBI:64074"/>
        <dbReference type="ChEBI" id="CHEBI:456215"/>
        <dbReference type="ChEBI" id="CHEBI:456216"/>
        <dbReference type="EC" id="4.2.1.136"/>
    </reaction>
</comment>
<feature type="domain" description="YjeF C-terminal" evidence="7">
    <location>
        <begin position="5"/>
        <end position="295"/>
    </location>
</feature>
<dbReference type="AlphaFoldDB" id="A0A943UXH0"/>
<keyword evidence="5 6" id="KW-0456">Lyase</keyword>
<gene>
    <name evidence="6" type="primary">nnrD</name>
    <name evidence="8" type="ORF">KH142_00110</name>
</gene>
<comment type="catalytic activity">
    <reaction evidence="6">
        <text>(6S)-NADPHX + ADP = AMP + phosphate + NADPH + H(+)</text>
        <dbReference type="Rhea" id="RHEA:32235"/>
        <dbReference type="ChEBI" id="CHEBI:15378"/>
        <dbReference type="ChEBI" id="CHEBI:43474"/>
        <dbReference type="ChEBI" id="CHEBI:57783"/>
        <dbReference type="ChEBI" id="CHEBI:64076"/>
        <dbReference type="ChEBI" id="CHEBI:456215"/>
        <dbReference type="ChEBI" id="CHEBI:456216"/>
        <dbReference type="EC" id="4.2.1.136"/>
    </reaction>
</comment>
<keyword evidence="3 6" id="KW-0521">NADP</keyword>
<dbReference type="InterPro" id="IPR000631">
    <property type="entry name" value="CARKD"/>
</dbReference>
<evidence type="ECO:0000256" key="6">
    <source>
        <dbReference type="HAMAP-Rule" id="MF_01965"/>
    </source>
</evidence>
<feature type="binding site" evidence="6">
    <location>
        <begin position="202"/>
        <end position="206"/>
    </location>
    <ligand>
        <name>AMP</name>
        <dbReference type="ChEBI" id="CHEBI:456215"/>
    </ligand>
</feature>
<comment type="function">
    <text evidence="6">Catalyzes the dehydration of the S-form of NAD(P)HX at the expense of ADP, which is converted to AMP. Together with NAD(P)HX epimerase, which catalyzes the epimerization of the S- and R-forms, the enzyme allows the repair of both epimers of NAD(P)HX, a damaged form of NAD(P)H that is a result of enzymatic or heat-dependent hydration.</text>
</comment>
<feature type="binding site" evidence="6">
    <location>
        <position position="236"/>
    </location>
    <ligand>
        <name>(6S)-NADPHX</name>
        <dbReference type="ChEBI" id="CHEBI:64076"/>
    </ligand>
</feature>
<evidence type="ECO:0000313" key="9">
    <source>
        <dbReference type="Proteomes" id="UP000727506"/>
    </source>
</evidence>
<dbReference type="PANTHER" id="PTHR12592:SF0">
    <property type="entry name" value="ATP-DEPENDENT (S)-NAD(P)H-HYDRATE DEHYDRATASE"/>
    <property type="match status" value="1"/>
</dbReference>
<dbReference type="CDD" id="cd01171">
    <property type="entry name" value="YXKO-related"/>
    <property type="match status" value="1"/>
</dbReference>
<organism evidence="8 9">
    <name type="scientific">Slackia piriformis</name>
    <dbReference type="NCBI Taxonomy" id="626934"/>
    <lineage>
        <taxon>Bacteria</taxon>
        <taxon>Bacillati</taxon>
        <taxon>Actinomycetota</taxon>
        <taxon>Coriobacteriia</taxon>
        <taxon>Eggerthellales</taxon>
        <taxon>Eggerthellaceae</taxon>
        <taxon>Slackia</taxon>
    </lineage>
</organism>
<dbReference type="PROSITE" id="PS51383">
    <property type="entry name" value="YJEF_C_3"/>
    <property type="match status" value="1"/>
</dbReference>
<dbReference type="NCBIfam" id="TIGR00196">
    <property type="entry name" value="yjeF_cterm"/>
    <property type="match status" value="1"/>
</dbReference>
<dbReference type="HAMAP" id="MF_01965">
    <property type="entry name" value="NADHX_dehydratase"/>
    <property type="match status" value="1"/>
</dbReference>
<evidence type="ECO:0000256" key="3">
    <source>
        <dbReference type="ARBA" id="ARBA00022857"/>
    </source>
</evidence>
<keyword evidence="2 6" id="KW-0067">ATP-binding</keyword>
<evidence type="ECO:0000256" key="1">
    <source>
        <dbReference type="ARBA" id="ARBA00022741"/>
    </source>
</evidence>
<keyword evidence="4 6" id="KW-0520">NAD</keyword>
<dbReference type="GO" id="GO:0052856">
    <property type="term" value="F:NAD(P)HX epimerase activity"/>
    <property type="evidence" value="ECO:0007669"/>
    <property type="project" value="TreeGrafter"/>
</dbReference>
<evidence type="ECO:0000256" key="5">
    <source>
        <dbReference type="ARBA" id="ARBA00023239"/>
    </source>
</evidence>
<dbReference type="EC" id="4.2.1.136" evidence="6"/>
<dbReference type="GO" id="GO:0110051">
    <property type="term" value="P:metabolite repair"/>
    <property type="evidence" value="ECO:0007669"/>
    <property type="project" value="TreeGrafter"/>
</dbReference>
<dbReference type="InterPro" id="IPR029056">
    <property type="entry name" value="Ribokinase-like"/>
</dbReference>
<evidence type="ECO:0000256" key="2">
    <source>
        <dbReference type="ARBA" id="ARBA00022840"/>
    </source>
</evidence>
<reference evidence="8" key="1">
    <citation type="submission" date="2021-02" db="EMBL/GenBank/DDBJ databases">
        <title>Infant gut strain persistence is associated with maternal origin, phylogeny, and functional potential including surface adhesion and iron acquisition.</title>
        <authorList>
            <person name="Lou Y.C."/>
        </authorList>
    </citation>
    <scope>NUCLEOTIDE SEQUENCE</scope>
    <source>
        <strain evidence="8">L2_039_000G1_dasL2_039_000G1_concoct_11</strain>
    </source>
</reference>
<keyword evidence="1 6" id="KW-0547">Nucleotide-binding</keyword>
<feature type="binding site" evidence="6">
    <location>
        <position position="40"/>
    </location>
    <ligand>
        <name>(6S)-NADPHX</name>
        <dbReference type="ChEBI" id="CHEBI:64076"/>
    </ligand>
</feature>
<feature type="binding site" evidence="6">
    <location>
        <position position="159"/>
    </location>
    <ligand>
        <name>(6S)-NADPHX</name>
        <dbReference type="ChEBI" id="CHEBI:64076"/>
    </ligand>
</feature>
<sequence>MRRIDAKQAARAFPALRSDANKYTRGVCELVVGSERFAGAAVLAAKAANRMGAGYVKVYACEQVAAALHVVQPSSVVLPVREFSEEPHDADARHPRAVVVGCGMAGAAEETRLVLEVLADTRAPVLVDGGGLAALACDQARAVLGRRSAAGLATVVTPHGGEAARLARFIDDGSGRYGTNCTASPQTALALARAYGVICVLKGPDTFIATGDEASFDDAAVMDAGTPAIAKAGTGDILAGAIGSLLAQGCDPFDACAAATFIHARAGVLAAAATGDSFVTAEDILDYLALAAAALPRKVRKEGNRYE</sequence>